<comment type="similarity">
    <text evidence="2">Belongs to the SUA5 family.</text>
</comment>
<dbReference type="PANTHER" id="PTHR17490">
    <property type="entry name" value="SUA5"/>
    <property type="match status" value="1"/>
</dbReference>
<evidence type="ECO:0000256" key="5">
    <source>
        <dbReference type="ARBA" id="ARBA00022490"/>
    </source>
</evidence>
<protein>
    <recommendedName>
        <fullName evidence="4">Threonylcarbamoyl-AMP synthase</fullName>
        <ecNumber evidence="3">2.7.7.87</ecNumber>
    </recommendedName>
    <alternativeName>
        <fullName evidence="11">L-threonylcarbamoyladenylate synthase</fullName>
    </alternativeName>
</protein>
<gene>
    <name evidence="14" type="ORF">RIEGSTA812A_PEG_381</name>
</gene>
<evidence type="ECO:0000256" key="6">
    <source>
        <dbReference type="ARBA" id="ARBA00022679"/>
    </source>
</evidence>
<keyword evidence="7" id="KW-0819">tRNA processing</keyword>
<dbReference type="InterPro" id="IPR005145">
    <property type="entry name" value="Sua5_C"/>
</dbReference>
<dbReference type="GO" id="GO:0008033">
    <property type="term" value="P:tRNA processing"/>
    <property type="evidence" value="ECO:0007669"/>
    <property type="project" value="UniProtKB-KW"/>
</dbReference>
<dbReference type="PIRSF" id="PIRSF004930">
    <property type="entry name" value="Tln_factor_SUA5"/>
    <property type="match status" value="1"/>
</dbReference>
<dbReference type="EC" id="2.7.7.87" evidence="3"/>
<dbReference type="InterPro" id="IPR050156">
    <property type="entry name" value="TC-AMP_synthase_SUA5"/>
</dbReference>
<evidence type="ECO:0000256" key="9">
    <source>
        <dbReference type="ARBA" id="ARBA00022741"/>
    </source>
</evidence>
<keyword evidence="8" id="KW-0548">Nucleotidyltransferase</keyword>
<dbReference type="FunFam" id="3.90.870.10:FF:000009">
    <property type="entry name" value="Threonylcarbamoyl-AMP synthase, putative"/>
    <property type="match status" value="1"/>
</dbReference>
<dbReference type="PANTHER" id="PTHR17490:SF16">
    <property type="entry name" value="THREONYLCARBAMOYL-AMP SYNTHASE"/>
    <property type="match status" value="1"/>
</dbReference>
<comment type="catalytic activity">
    <reaction evidence="12">
        <text>L-threonine + hydrogencarbonate + ATP = L-threonylcarbamoyladenylate + diphosphate + H2O</text>
        <dbReference type="Rhea" id="RHEA:36407"/>
        <dbReference type="ChEBI" id="CHEBI:15377"/>
        <dbReference type="ChEBI" id="CHEBI:17544"/>
        <dbReference type="ChEBI" id="CHEBI:30616"/>
        <dbReference type="ChEBI" id="CHEBI:33019"/>
        <dbReference type="ChEBI" id="CHEBI:57926"/>
        <dbReference type="ChEBI" id="CHEBI:73682"/>
        <dbReference type="EC" id="2.7.7.87"/>
    </reaction>
</comment>
<evidence type="ECO:0000256" key="8">
    <source>
        <dbReference type="ARBA" id="ARBA00022695"/>
    </source>
</evidence>
<evidence type="ECO:0000256" key="3">
    <source>
        <dbReference type="ARBA" id="ARBA00012584"/>
    </source>
</evidence>
<accession>A0A484H9R8</accession>
<keyword evidence="10" id="KW-0067">ATP-binding</keyword>
<dbReference type="NCBIfam" id="TIGR00057">
    <property type="entry name" value="L-threonylcarbamoyladenylate synthase"/>
    <property type="match status" value="1"/>
</dbReference>
<dbReference type="InterPro" id="IPR038385">
    <property type="entry name" value="Sua5/YwlC_C"/>
</dbReference>
<evidence type="ECO:0000256" key="7">
    <source>
        <dbReference type="ARBA" id="ARBA00022694"/>
    </source>
</evidence>
<evidence type="ECO:0000256" key="4">
    <source>
        <dbReference type="ARBA" id="ARBA00015492"/>
    </source>
</evidence>
<dbReference type="AlphaFoldDB" id="A0A484H9R8"/>
<dbReference type="GO" id="GO:0061710">
    <property type="term" value="F:L-threonylcarbamoyladenylate synthase"/>
    <property type="evidence" value="ECO:0007669"/>
    <property type="project" value="UniProtKB-EC"/>
</dbReference>
<dbReference type="Gene3D" id="3.40.50.11030">
    <property type="entry name" value="Threonylcarbamoyl-AMP synthase, C-terminal domain"/>
    <property type="match status" value="1"/>
</dbReference>
<name>A0A484H9R8_9ZZZZ</name>
<evidence type="ECO:0000313" key="14">
    <source>
        <dbReference type="EMBL" id="VBB68908.1"/>
    </source>
</evidence>
<dbReference type="InterPro" id="IPR010923">
    <property type="entry name" value="T(6)A37_SUA5"/>
</dbReference>
<dbReference type="GO" id="GO:0000049">
    <property type="term" value="F:tRNA binding"/>
    <property type="evidence" value="ECO:0007669"/>
    <property type="project" value="TreeGrafter"/>
</dbReference>
<sequence>MNTRNISNQIVIATKDSILKAARLIRYGRLVAFPTETVYGLGSDARNDKAVSAIFAAKSRPCFNPLIVHVASLDAVTALVDLEERGRVLASHLWPGPLTLVAHQRSDCPVSRLATAGLETLAVRVPDHPVALSLLTTVGCPVVAPSANLSGLVSPTTAAHVAESLAGAIDMILDGGTCRVGLESTVIDLSRPHATLLRPGGIATEDIEYLIGTLVISNETECAPRSPGMLTRHYAPSRPLRLNAHDIRPGEVLLGFGQVPGATLNLSQTANLEEAAANLFLMLRALDRSDVTAIAISPVPLLGLGRAINDRLRRAASR</sequence>
<dbReference type="PROSITE" id="PS51163">
    <property type="entry name" value="YRDC"/>
    <property type="match status" value="1"/>
</dbReference>
<evidence type="ECO:0000259" key="13">
    <source>
        <dbReference type="PROSITE" id="PS51163"/>
    </source>
</evidence>
<dbReference type="GO" id="GO:0005737">
    <property type="term" value="C:cytoplasm"/>
    <property type="evidence" value="ECO:0007669"/>
    <property type="project" value="UniProtKB-SubCell"/>
</dbReference>
<evidence type="ECO:0000256" key="1">
    <source>
        <dbReference type="ARBA" id="ARBA00004496"/>
    </source>
</evidence>
<dbReference type="InterPro" id="IPR017945">
    <property type="entry name" value="DHBP_synth_RibB-like_a/b_dom"/>
</dbReference>
<proteinExistence type="inferred from homology"/>
<dbReference type="InterPro" id="IPR006070">
    <property type="entry name" value="Sua5-like_dom"/>
</dbReference>
<evidence type="ECO:0000256" key="2">
    <source>
        <dbReference type="ARBA" id="ARBA00007663"/>
    </source>
</evidence>
<feature type="domain" description="YrdC-like" evidence="13">
    <location>
        <begin position="15"/>
        <end position="202"/>
    </location>
</feature>
<keyword evidence="5" id="KW-0963">Cytoplasm</keyword>
<dbReference type="EMBL" id="LR026963">
    <property type="protein sequence ID" value="VBB68908.1"/>
    <property type="molecule type" value="Genomic_DNA"/>
</dbReference>
<dbReference type="SUPFAM" id="SSF55821">
    <property type="entry name" value="YrdC/RibB"/>
    <property type="match status" value="1"/>
</dbReference>
<comment type="subcellular location">
    <subcellularLocation>
        <location evidence="1">Cytoplasm</location>
    </subcellularLocation>
</comment>
<keyword evidence="9" id="KW-0547">Nucleotide-binding</keyword>
<evidence type="ECO:0000256" key="10">
    <source>
        <dbReference type="ARBA" id="ARBA00022840"/>
    </source>
</evidence>
<dbReference type="GO" id="GO:0005524">
    <property type="term" value="F:ATP binding"/>
    <property type="evidence" value="ECO:0007669"/>
    <property type="project" value="UniProtKB-KW"/>
</dbReference>
<dbReference type="GO" id="GO:0003725">
    <property type="term" value="F:double-stranded RNA binding"/>
    <property type="evidence" value="ECO:0007669"/>
    <property type="project" value="InterPro"/>
</dbReference>
<dbReference type="GO" id="GO:0006450">
    <property type="term" value="P:regulation of translational fidelity"/>
    <property type="evidence" value="ECO:0007669"/>
    <property type="project" value="TreeGrafter"/>
</dbReference>
<keyword evidence="6" id="KW-0808">Transferase</keyword>
<dbReference type="Pfam" id="PF01300">
    <property type="entry name" value="Sua5_yciO_yrdC"/>
    <property type="match status" value="1"/>
</dbReference>
<evidence type="ECO:0000256" key="11">
    <source>
        <dbReference type="ARBA" id="ARBA00029774"/>
    </source>
</evidence>
<organism evidence="14">
    <name type="scientific">invertebrate metagenome</name>
    <dbReference type="NCBI Taxonomy" id="1711999"/>
    <lineage>
        <taxon>unclassified sequences</taxon>
        <taxon>metagenomes</taxon>
        <taxon>organismal metagenomes</taxon>
    </lineage>
</organism>
<reference evidence="14" key="1">
    <citation type="submission" date="2018-10" db="EMBL/GenBank/DDBJ databases">
        <authorList>
            <person name="Gruber-Vodicka H."/>
            <person name="Jaeckle O."/>
        </authorList>
    </citation>
    <scope>NUCLEOTIDE SEQUENCE</scope>
</reference>
<dbReference type="Pfam" id="PF03481">
    <property type="entry name" value="Sua5_C"/>
    <property type="match status" value="1"/>
</dbReference>
<dbReference type="Gene3D" id="3.90.870.10">
    <property type="entry name" value="DHBP synthase"/>
    <property type="match status" value="1"/>
</dbReference>
<evidence type="ECO:0000256" key="12">
    <source>
        <dbReference type="ARBA" id="ARBA00048366"/>
    </source>
</evidence>